<gene>
    <name evidence="1" type="ORF">VFPPC_18765</name>
</gene>
<name>A0A219ARW0_METCM</name>
<keyword evidence="2" id="KW-1185">Reference proteome</keyword>
<dbReference type="GeneID" id="33937447"/>
<comment type="caution">
    <text evidence="1">The sequence shown here is derived from an EMBL/GenBank/DDBJ whole genome shotgun (WGS) entry which is preliminary data.</text>
</comment>
<evidence type="ECO:0000313" key="2">
    <source>
        <dbReference type="Proteomes" id="UP000078397"/>
    </source>
</evidence>
<dbReference type="EMBL" id="LSBJ02000001">
    <property type="protein sequence ID" value="OWT43508.1"/>
    <property type="molecule type" value="Genomic_DNA"/>
</dbReference>
<organism evidence="1 2">
    <name type="scientific">Pochonia chlamydosporia 170</name>
    <dbReference type="NCBI Taxonomy" id="1380566"/>
    <lineage>
        <taxon>Eukaryota</taxon>
        <taxon>Fungi</taxon>
        <taxon>Dikarya</taxon>
        <taxon>Ascomycota</taxon>
        <taxon>Pezizomycotina</taxon>
        <taxon>Sordariomycetes</taxon>
        <taxon>Hypocreomycetidae</taxon>
        <taxon>Hypocreales</taxon>
        <taxon>Clavicipitaceae</taxon>
        <taxon>Pochonia</taxon>
    </lineage>
</organism>
<dbReference type="Proteomes" id="UP000078397">
    <property type="component" value="Unassembled WGS sequence"/>
</dbReference>
<reference evidence="1 2" key="1">
    <citation type="journal article" date="2016" name="PLoS Pathog.">
        <title>Biosynthesis of antibiotic leucinostatins in bio-control fungus Purpureocillium lilacinum and their inhibition on phytophthora revealed by genome mining.</title>
        <authorList>
            <person name="Wang G."/>
            <person name="Liu Z."/>
            <person name="Lin R."/>
            <person name="Li E."/>
            <person name="Mao Z."/>
            <person name="Ling J."/>
            <person name="Yang Y."/>
            <person name="Yin W.B."/>
            <person name="Xie B."/>
        </authorList>
    </citation>
    <scope>NUCLEOTIDE SEQUENCE [LARGE SCALE GENOMIC DNA]</scope>
    <source>
        <strain evidence="1">170</strain>
    </source>
</reference>
<accession>A0A219ARW0</accession>
<protein>
    <submittedName>
        <fullName evidence="1">Uncharacterized protein</fullName>
    </submittedName>
</protein>
<sequence length="92" mass="10280">MADVMASFRVGKTSVRCRKVRKGNAQGDLENEHDFNVLCAPYSIICNQKGIEQNRMAGLSWAVICVSFNVMTTVSPESLWWQCLIKAGLAVW</sequence>
<dbReference type="KEGG" id="pchm:VFPPC_18765"/>
<proteinExistence type="predicted"/>
<dbReference type="RefSeq" id="XP_022285926.1">
    <property type="nucleotide sequence ID" value="XM_022430330.1"/>
</dbReference>
<evidence type="ECO:0000313" key="1">
    <source>
        <dbReference type="EMBL" id="OWT43508.1"/>
    </source>
</evidence>
<dbReference type="AlphaFoldDB" id="A0A219ARW0"/>